<evidence type="ECO:0000313" key="3">
    <source>
        <dbReference type="Proteomes" id="UP000320184"/>
    </source>
</evidence>
<feature type="transmembrane region" description="Helical" evidence="1">
    <location>
        <begin position="62"/>
        <end position="82"/>
    </location>
</feature>
<evidence type="ECO:0000256" key="1">
    <source>
        <dbReference type="SAM" id="Phobius"/>
    </source>
</evidence>
<proteinExistence type="predicted"/>
<keyword evidence="1" id="KW-0812">Transmembrane</keyword>
<keyword evidence="1" id="KW-0472">Membrane</keyword>
<feature type="transmembrane region" description="Helical" evidence="1">
    <location>
        <begin position="202"/>
        <end position="221"/>
    </location>
</feature>
<dbReference type="AlphaFoldDB" id="A0A538SLV7"/>
<reference evidence="2 3" key="1">
    <citation type="journal article" date="2019" name="Nat. Microbiol.">
        <title>Mediterranean grassland soil C-N compound turnover is dependent on rainfall and depth, and is mediated by genomically divergent microorganisms.</title>
        <authorList>
            <person name="Diamond S."/>
            <person name="Andeer P.F."/>
            <person name="Li Z."/>
            <person name="Crits-Christoph A."/>
            <person name="Burstein D."/>
            <person name="Anantharaman K."/>
            <person name="Lane K.R."/>
            <person name="Thomas B.C."/>
            <person name="Pan C."/>
            <person name="Northen T.R."/>
            <person name="Banfield J.F."/>
        </authorList>
    </citation>
    <scope>NUCLEOTIDE SEQUENCE [LARGE SCALE GENOMIC DNA]</scope>
    <source>
        <strain evidence="2">WS_3</strain>
    </source>
</reference>
<protein>
    <submittedName>
        <fullName evidence="2">Uncharacterized protein</fullName>
    </submittedName>
</protein>
<accession>A0A538SLV7</accession>
<sequence length="267" mass="28213">MKNLDLATITAISALAYSLANVVHEGLGHGGACILLGARPTMFNAIFFNYDETTASGSVQRAISAAGSILNLIVGLPLVGLLRSRVRLSPRWRYFLWFFCAVNLLTAFGYLLFSGIGGIGDWARVIEGARPAILFRLALVVSGALLYFVIAPRLLMPALDPFLGREPDARVARARRLSLVPYLAGSGTMVVAGLLNPLGMKIVLISAAAASLGGTSLLAWYPAIPRAPSSFATDAPLEITRGIPWIVAAVIATVIFVLVLGPGIGRV</sequence>
<organism evidence="2 3">
    <name type="scientific">Eiseniibacteriota bacterium</name>
    <dbReference type="NCBI Taxonomy" id="2212470"/>
    <lineage>
        <taxon>Bacteria</taxon>
        <taxon>Candidatus Eiseniibacteriota</taxon>
    </lineage>
</organism>
<keyword evidence="1" id="KW-1133">Transmembrane helix</keyword>
<gene>
    <name evidence="2" type="ORF">E6K73_03085</name>
</gene>
<dbReference type="Proteomes" id="UP000320184">
    <property type="component" value="Unassembled WGS sequence"/>
</dbReference>
<comment type="caution">
    <text evidence="2">The sequence shown here is derived from an EMBL/GenBank/DDBJ whole genome shotgun (WGS) entry which is preliminary data.</text>
</comment>
<evidence type="ECO:0000313" key="2">
    <source>
        <dbReference type="EMBL" id="TMQ52335.1"/>
    </source>
</evidence>
<feature type="transmembrane region" description="Helical" evidence="1">
    <location>
        <begin position="94"/>
        <end position="113"/>
    </location>
</feature>
<feature type="transmembrane region" description="Helical" evidence="1">
    <location>
        <begin position="242"/>
        <end position="264"/>
    </location>
</feature>
<feature type="transmembrane region" description="Helical" evidence="1">
    <location>
        <begin position="133"/>
        <end position="156"/>
    </location>
</feature>
<name>A0A538SLV7_UNCEI</name>
<dbReference type="EMBL" id="VBOT01000036">
    <property type="protein sequence ID" value="TMQ52335.1"/>
    <property type="molecule type" value="Genomic_DNA"/>
</dbReference>